<organism evidence="1 2">
    <name type="scientific">Thermothielavioides terrestris</name>
    <dbReference type="NCBI Taxonomy" id="2587410"/>
    <lineage>
        <taxon>Eukaryota</taxon>
        <taxon>Fungi</taxon>
        <taxon>Dikarya</taxon>
        <taxon>Ascomycota</taxon>
        <taxon>Pezizomycotina</taxon>
        <taxon>Sordariomycetes</taxon>
        <taxon>Sordariomycetidae</taxon>
        <taxon>Sordariales</taxon>
        <taxon>Chaetomiaceae</taxon>
        <taxon>Thermothielavioides</taxon>
    </lineage>
</organism>
<proteinExistence type="predicted"/>
<gene>
    <name evidence="1" type="ORF">TT172_LOCUS8548</name>
</gene>
<evidence type="ECO:0000313" key="2">
    <source>
        <dbReference type="Proteomes" id="UP000289323"/>
    </source>
</evidence>
<dbReference type="EMBL" id="OUUZ01000016">
    <property type="protein sequence ID" value="SPQ26129.1"/>
    <property type="molecule type" value="Genomic_DNA"/>
</dbReference>
<sequence>MVLDILDKN</sequence>
<dbReference type="Proteomes" id="UP000289323">
    <property type="component" value="Unassembled WGS sequence"/>
</dbReference>
<accession>A0A3S4BPX7</accession>
<reference evidence="1 2" key="1">
    <citation type="submission" date="2018-04" db="EMBL/GenBank/DDBJ databases">
        <authorList>
            <person name="Huttner S."/>
            <person name="Dainat J."/>
        </authorList>
    </citation>
    <scope>NUCLEOTIDE SEQUENCE [LARGE SCALE GENOMIC DNA]</scope>
</reference>
<evidence type="ECO:0000313" key="1">
    <source>
        <dbReference type="EMBL" id="SPQ26129.1"/>
    </source>
</evidence>
<protein>
    <submittedName>
        <fullName evidence="1">E27278b1-fb0b-429f-89c8-375d281dcdbb</fullName>
    </submittedName>
</protein>
<name>A0A3S4BPX7_9PEZI</name>